<dbReference type="RefSeq" id="WP_161353510.1">
    <property type="nucleotide sequence ID" value="NZ_JAVRES010000001.1"/>
</dbReference>
<dbReference type="AlphaFoldDB" id="A0ABD5EF39"/>
<accession>A0ABD5EF39</accession>
<gene>
    <name evidence="3" type="ORF">RM877_01190</name>
</gene>
<dbReference type="Proteomes" id="UP001183535">
    <property type="component" value="Unassembled WGS sequence"/>
</dbReference>
<feature type="chain" id="PRO_5044895799" evidence="1">
    <location>
        <begin position="27"/>
        <end position="177"/>
    </location>
</feature>
<feature type="signal peptide" evidence="1">
    <location>
        <begin position="1"/>
        <end position="26"/>
    </location>
</feature>
<keyword evidence="4" id="KW-1185">Reference proteome</keyword>
<dbReference type="Pfam" id="PF14016">
    <property type="entry name" value="DUF4232"/>
    <property type="match status" value="1"/>
</dbReference>
<evidence type="ECO:0000259" key="2">
    <source>
        <dbReference type="Pfam" id="PF14016"/>
    </source>
</evidence>
<name>A0ABD5EF39_9ACTN</name>
<comment type="caution">
    <text evidence="3">The sequence shown here is derived from an EMBL/GenBank/DDBJ whole genome shotgun (WGS) entry which is preliminary data.</text>
</comment>
<dbReference type="EMBL" id="JAVRES010000001">
    <property type="protein sequence ID" value="MDT0433292.1"/>
    <property type="molecule type" value="Genomic_DNA"/>
</dbReference>
<reference evidence="4" key="1">
    <citation type="submission" date="2023-07" db="EMBL/GenBank/DDBJ databases">
        <title>30 novel species of actinomycetes from the DSMZ collection.</title>
        <authorList>
            <person name="Nouioui I."/>
        </authorList>
    </citation>
    <scope>NUCLEOTIDE SEQUENCE [LARGE SCALE GENOMIC DNA]</scope>
    <source>
        <strain evidence="4">DSM 41981</strain>
    </source>
</reference>
<sequence length="177" mass="18533">MRQHLSSRPVRFVVAALAAVGLTAGAVGPATALAHPAESDGVGQFCGTNDLKLSLTTKTQAGGYFQIKAQAKPGITCYLDGLYPAAHFGSSTKDPVRHIEQAVSEPVKLSGSLAAYTGINPKSTNNDKGTKQRTLTVAVLNFEYKPVTFTLTEATTVDKPVATNWHSNPADAVPPVA</sequence>
<protein>
    <submittedName>
        <fullName evidence="3">DUF4232 domain-containing protein</fullName>
    </submittedName>
</protein>
<proteinExistence type="predicted"/>
<dbReference type="InterPro" id="IPR025326">
    <property type="entry name" value="DUF4232"/>
</dbReference>
<evidence type="ECO:0000313" key="4">
    <source>
        <dbReference type="Proteomes" id="UP001183535"/>
    </source>
</evidence>
<keyword evidence="1" id="KW-0732">Signal</keyword>
<evidence type="ECO:0000256" key="1">
    <source>
        <dbReference type="SAM" id="SignalP"/>
    </source>
</evidence>
<feature type="domain" description="DUF4232" evidence="2">
    <location>
        <begin position="46"/>
        <end position="162"/>
    </location>
</feature>
<organism evidence="3 4">
    <name type="scientific">Streptomyces doudnae</name>
    <dbReference type="NCBI Taxonomy" id="3075536"/>
    <lineage>
        <taxon>Bacteria</taxon>
        <taxon>Bacillati</taxon>
        <taxon>Actinomycetota</taxon>
        <taxon>Actinomycetes</taxon>
        <taxon>Kitasatosporales</taxon>
        <taxon>Streptomycetaceae</taxon>
        <taxon>Streptomyces</taxon>
    </lineage>
</organism>
<evidence type="ECO:0000313" key="3">
    <source>
        <dbReference type="EMBL" id="MDT0433292.1"/>
    </source>
</evidence>